<comment type="similarity">
    <text evidence="1">Belongs to the CoA-transferase III family.</text>
</comment>
<proteinExistence type="inferred from homology"/>
<keyword evidence="4" id="KW-1185">Reference proteome</keyword>
<dbReference type="FunCoup" id="A0A1V9XZ17">
    <property type="interactions" value="6"/>
</dbReference>
<gene>
    <name evidence="3" type="ORF">BIW11_06294</name>
</gene>
<dbReference type="Gene3D" id="3.30.1540.10">
    <property type="entry name" value="formyl-coa transferase, domain 3"/>
    <property type="match status" value="1"/>
</dbReference>
<comment type="caution">
    <text evidence="3">The sequence shown here is derived from an EMBL/GenBank/DDBJ whole genome shotgun (WGS) entry which is preliminary data.</text>
</comment>
<sequence>MLRLRSYILESVTPSVSVRGLCSPVDPLDGVRVLDMSRILAGPFCAMLLGDLGADVVKVERPGEGDETRNWGPPFAHGASCYFLSANRNKKSVALDFKSDRGKDIIKRLAASSDVLIENFLPGKLDQLGIGYSDLNKVNSKLIYVSVTGYGTDGKYRDRAGYDVIAASMGGLLHITGPADGDPCKVGIAMTDLATGLYAKGAILTALLQRAKTGRGQKIECDLLASQVSLLVNIGSNYLNAGIDGNRWGTSHASIVPYKAYRTKDGYITVGGGSEKQFQVLCHRLGLDRLISDERFVSNALRVAHRRELDSIIQDRFAEKTNKQWLELLEGCGIPYGPINSIKDVFEDKAIAERMVVHTRHPCGDDIKVVGPAVRFTDSINKVRKAPPHLGEHTLEILSEFYSKKELDDLVAAKIIQAKQL</sequence>
<keyword evidence="2 3" id="KW-0808">Transferase</keyword>
<organism evidence="3 4">
    <name type="scientific">Tropilaelaps mercedesae</name>
    <dbReference type="NCBI Taxonomy" id="418985"/>
    <lineage>
        <taxon>Eukaryota</taxon>
        <taxon>Metazoa</taxon>
        <taxon>Ecdysozoa</taxon>
        <taxon>Arthropoda</taxon>
        <taxon>Chelicerata</taxon>
        <taxon>Arachnida</taxon>
        <taxon>Acari</taxon>
        <taxon>Parasitiformes</taxon>
        <taxon>Mesostigmata</taxon>
        <taxon>Gamasina</taxon>
        <taxon>Dermanyssoidea</taxon>
        <taxon>Laelapidae</taxon>
        <taxon>Tropilaelaps</taxon>
    </lineage>
</organism>
<dbReference type="SUPFAM" id="SSF89796">
    <property type="entry name" value="CoA-transferase family III (CaiB/BaiF)"/>
    <property type="match status" value="1"/>
</dbReference>
<name>A0A1V9XZ17_9ACAR</name>
<dbReference type="PANTHER" id="PTHR48207">
    <property type="entry name" value="SUCCINATE--HYDROXYMETHYLGLUTARATE COA-TRANSFERASE"/>
    <property type="match status" value="1"/>
</dbReference>
<dbReference type="GO" id="GO:0047369">
    <property type="term" value="F:succinate-hydroxymethylglutarate CoA-transferase activity"/>
    <property type="evidence" value="ECO:0007669"/>
    <property type="project" value="TreeGrafter"/>
</dbReference>
<dbReference type="InterPro" id="IPR044855">
    <property type="entry name" value="CoA-Trfase_III_dom3_sf"/>
</dbReference>
<evidence type="ECO:0000313" key="3">
    <source>
        <dbReference type="EMBL" id="OQR78608.1"/>
    </source>
</evidence>
<dbReference type="Gene3D" id="3.40.50.10540">
    <property type="entry name" value="Crotonobetainyl-coa:carnitine coa-transferase, domain 1"/>
    <property type="match status" value="2"/>
</dbReference>
<accession>A0A1V9XZ17</accession>
<dbReference type="InterPro" id="IPR023606">
    <property type="entry name" value="CoA-Trfase_III_dom_1_sf"/>
</dbReference>
<dbReference type="InterPro" id="IPR003673">
    <property type="entry name" value="CoA-Trfase_fam_III"/>
</dbReference>
<protein>
    <submittedName>
        <fullName evidence="3">Succinate--hydroxymethylglutarate CoA-transferase-like</fullName>
    </submittedName>
</protein>
<dbReference type="OrthoDB" id="5863171at2759"/>
<dbReference type="InParanoid" id="A0A1V9XZ17"/>
<dbReference type="FunFam" id="3.30.1540.10:FF:000005">
    <property type="entry name" value="succinate--hydroxymethylglutarate CoA-transferase isoform X4"/>
    <property type="match status" value="1"/>
</dbReference>
<dbReference type="Proteomes" id="UP000192247">
    <property type="component" value="Unassembled WGS sequence"/>
</dbReference>
<evidence type="ECO:0000313" key="4">
    <source>
        <dbReference type="Proteomes" id="UP000192247"/>
    </source>
</evidence>
<evidence type="ECO:0000256" key="1">
    <source>
        <dbReference type="ARBA" id="ARBA00008383"/>
    </source>
</evidence>
<dbReference type="AlphaFoldDB" id="A0A1V9XZ17"/>
<dbReference type="InterPro" id="IPR050483">
    <property type="entry name" value="CoA-transferase_III_domain"/>
</dbReference>
<reference evidence="3 4" key="1">
    <citation type="journal article" date="2017" name="Gigascience">
        <title>Draft genome of the honey bee ectoparasitic mite, Tropilaelaps mercedesae, is shaped by the parasitic life history.</title>
        <authorList>
            <person name="Dong X."/>
            <person name="Armstrong S.D."/>
            <person name="Xia D."/>
            <person name="Makepeace B.L."/>
            <person name="Darby A.C."/>
            <person name="Kadowaki T."/>
        </authorList>
    </citation>
    <scope>NUCLEOTIDE SEQUENCE [LARGE SCALE GENOMIC DNA]</scope>
    <source>
        <strain evidence="3">Wuxi-XJTLU</strain>
    </source>
</reference>
<dbReference type="PANTHER" id="PTHR48207:SF3">
    <property type="entry name" value="SUCCINATE--HYDROXYMETHYLGLUTARATE COA-TRANSFERASE"/>
    <property type="match status" value="1"/>
</dbReference>
<dbReference type="EMBL" id="MNPL01002016">
    <property type="protein sequence ID" value="OQR78608.1"/>
    <property type="molecule type" value="Genomic_DNA"/>
</dbReference>
<dbReference type="GO" id="GO:0005739">
    <property type="term" value="C:mitochondrion"/>
    <property type="evidence" value="ECO:0007669"/>
    <property type="project" value="TreeGrafter"/>
</dbReference>
<dbReference type="STRING" id="418985.A0A1V9XZ17"/>
<dbReference type="Pfam" id="PF02515">
    <property type="entry name" value="CoA_transf_3"/>
    <property type="match status" value="1"/>
</dbReference>
<evidence type="ECO:0000256" key="2">
    <source>
        <dbReference type="ARBA" id="ARBA00022679"/>
    </source>
</evidence>